<feature type="transmembrane region" description="Helical" evidence="1">
    <location>
        <begin position="35"/>
        <end position="54"/>
    </location>
</feature>
<evidence type="ECO:0000313" key="3">
    <source>
        <dbReference type="Proteomes" id="UP000199602"/>
    </source>
</evidence>
<protein>
    <submittedName>
        <fullName evidence="2">Uncharacterized protein</fullName>
    </submittedName>
</protein>
<reference evidence="2 3" key="1">
    <citation type="submission" date="2016-10" db="EMBL/GenBank/DDBJ databases">
        <authorList>
            <person name="de Groot N.N."/>
        </authorList>
    </citation>
    <scope>NUCLEOTIDE SEQUENCE [LARGE SCALE GENOMIC DNA]</scope>
    <source>
        <strain evidence="2 3">DSM 15269</strain>
    </source>
</reference>
<organism evidence="2 3">
    <name type="scientific">Desulfonauticus submarinus</name>
    <dbReference type="NCBI Taxonomy" id="206665"/>
    <lineage>
        <taxon>Bacteria</taxon>
        <taxon>Pseudomonadati</taxon>
        <taxon>Thermodesulfobacteriota</taxon>
        <taxon>Desulfovibrionia</taxon>
        <taxon>Desulfovibrionales</taxon>
        <taxon>Desulfonauticaceae</taxon>
        <taxon>Desulfonauticus</taxon>
    </lineage>
</organism>
<dbReference type="EMBL" id="FNIN01000002">
    <property type="protein sequence ID" value="SDN45649.1"/>
    <property type="molecule type" value="Genomic_DNA"/>
</dbReference>
<keyword evidence="1" id="KW-0472">Membrane</keyword>
<keyword evidence="3" id="KW-1185">Reference proteome</keyword>
<dbReference type="AlphaFoldDB" id="A0A1H0BJ23"/>
<keyword evidence="1" id="KW-1133">Transmembrane helix</keyword>
<dbReference type="Proteomes" id="UP000199602">
    <property type="component" value="Unassembled WGS sequence"/>
</dbReference>
<name>A0A1H0BJ23_9BACT</name>
<proteinExistence type="predicted"/>
<evidence type="ECO:0000256" key="1">
    <source>
        <dbReference type="SAM" id="Phobius"/>
    </source>
</evidence>
<dbReference type="RefSeq" id="WP_092063386.1">
    <property type="nucleotide sequence ID" value="NZ_FNIN01000002.1"/>
</dbReference>
<evidence type="ECO:0000313" key="2">
    <source>
        <dbReference type="EMBL" id="SDN45649.1"/>
    </source>
</evidence>
<gene>
    <name evidence="2" type="ORF">SAMN04488516_102190</name>
</gene>
<sequence>MGAKKISQFPLKNQENNQQFAQEIIANTQKDMGKVALIISILAVLLVAILFFGLNQNVKGLSTQIHQLENLPKQLTTLGSKVNLLEDKVYALENLPQRTKNLIIANTLQEMASKTKYLSTQVQNENQAVKLIQIQQLLKQLQAEIGSAK</sequence>
<accession>A0A1H0BJ23</accession>
<keyword evidence="1" id="KW-0812">Transmembrane</keyword>